<dbReference type="Pfam" id="PF04434">
    <property type="entry name" value="SWIM"/>
    <property type="match status" value="1"/>
</dbReference>
<evidence type="ECO:0000313" key="7">
    <source>
        <dbReference type="EMBL" id="KAB2617385.1"/>
    </source>
</evidence>
<dbReference type="PROSITE" id="PS50966">
    <property type="entry name" value="ZF_SWIM"/>
    <property type="match status" value="1"/>
</dbReference>
<evidence type="ECO:0000256" key="4">
    <source>
        <dbReference type="PROSITE-ProRule" id="PRU00325"/>
    </source>
</evidence>
<feature type="region of interest" description="Disordered" evidence="5">
    <location>
        <begin position="154"/>
        <end position="175"/>
    </location>
</feature>
<accession>A0A5N5GP82</accession>
<dbReference type="InterPro" id="IPR006564">
    <property type="entry name" value="Znf_PMZ"/>
</dbReference>
<keyword evidence="8" id="KW-1185">Reference proteome</keyword>
<evidence type="ECO:0000259" key="6">
    <source>
        <dbReference type="PROSITE" id="PS50966"/>
    </source>
</evidence>
<proteinExistence type="predicted"/>
<evidence type="ECO:0000313" key="8">
    <source>
        <dbReference type="Proteomes" id="UP000327157"/>
    </source>
</evidence>
<sequence>MYIMLRMVNRRAARRNWKHPVGPKIFKIIEKSKVESTCCIPKMASEKEYLVQHLSGRQFVVKLKESTCSCRRWDLCGIPCSHAIACIFTRDESVNTYVHDCYKKEAYLNSYDTMIHPVPGMDLWDGTDLTPLKPPICKQQPGRPKRKRIASVSEVEPQAHYPPPPTNLLGEHKDTPQPQRLRKWFVEIACGKCRKLGHNKVRKGGYKGMGNQARQDLHGFVGQSSGAQASGKMGRPWRL</sequence>
<dbReference type="PANTHER" id="PTHR31973">
    <property type="entry name" value="POLYPROTEIN, PUTATIVE-RELATED"/>
    <property type="match status" value="1"/>
</dbReference>
<evidence type="ECO:0000256" key="1">
    <source>
        <dbReference type="ARBA" id="ARBA00022723"/>
    </source>
</evidence>
<dbReference type="PANTHER" id="PTHR31973:SF199">
    <property type="entry name" value="SWIM-TYPE DOMAIN-CONTAINING PROTEIN"/>
    <property type="match status" value="1"/>
</dbReference>
<dbReference type="GO" id="GO:0008270">
    <property type="term" value="F:zinc ion binding"/>
    <property type="evidence" value="ECO:0007669"/>
    <property type="project" value="UniProtKB-KW"/>
</dbReference>
<name>A0A5N5GP82_9ROSA</name>
<dbReference type="OrthoDB" id="1166147at2759"/>
<feature type="domain" description="SWIM-type" evidence="6">
    <location>
        <begin position="59"/>
        <end position="91"/>
    </location>
</feature>
<reference evidence="7 8" key="3">
    <citation type="submission" date="2019-11" db="EMBL/GenBank/DDBJ databases">
        <title>A de novo genome assembly of a pear dwarfing rootstock.</title>
        <authorList>
            <person name="Wang F."/>
            <person name="Wang J."/>
            <person name="Li S."/>
            <person name="Zhang Y."/>
            <person name="Fang M."/>
            <person name="Ma L."/>
            <person name="Zhao Y."/>
            <person name="Jiang S."/>
        </authorList>
    </citation>
    <scope>NUCLEOTIDE SEQUENCE [LARGE SCALE GENOMIC DNA]</scope>
    <source>
        <strain evidence="7">S2</strain>
        <tissue evidence="7">Leaf</tissue>
    </source>
</reference>
<keyword evidence="2 4" id="KW-0863">Zinc-finger</keyword>
<reference evidence="7 8" key="1">
    <citation type="submission" date="2019-09" db="EMBL/GenBank/DDBJ databases">
        <authorList>
            <person name="Ou C."/>
        </authorList>
    </citation>
    <scope>NUCLEOTIDE SEQUENCE [LARGE SCALE GENOMIC DNA]</scope>
    <source>
        <strain evidence="7">S2</strain>
        <tissue evidence="7">Leaf</tissue>
    </source>
</reference>
<keyword evidence="1" id="KW-0479">Metal-binding</keyword>
<evidence type="ECO:0000256" key="5">
    <source>
        <dbReference type="SAM" id="MobiDB-lite"/>
    </source>
</evidence>
<dbReference type="SMART" id="SM00575">
    <property type="entry name" value="ZnF_PMZ"/>
    <property type="match status" value="1"/>
</dbReference>
<keyword evidence="3" id="KW-0862">Zinc</keyword>
<dbReference type="Proteomes" id="UP000327157">
    <property type="component" value="Chromosome 15"/>
</dbReference>
<reference evidence="8" key="2">
    <citation type="submission" date="2019-10" db="EMBL/GenBank/DDBJ databases">
        <title>A de novo genome assembly of a pear dwarfing rootstock.</title>
        <authorList>
            <person name="Wang F."/>
            <person name="Wang J."/>
            <person name="Li S."/>
            <person name="Zhang Y."/>
            <person name="Fang M."/>
            <person name="Ma L."/>
            <person name="Zhao Y."/>
            <person name="Jiang S."/>
        </authorList>
    </citation>
    <scope>NUCLEOTIDE SEQUENCE [LARGE SCALE GENOMIC DNA]</scope>
</reference>
<evidence type="ECO:0000256" key="3">
    <source>
        <dbReference type="ARBA" id="ARBA00022833"/>
    </source>
</evidence>
<dbReference type="AlphaFoldDB" id="A0A5N5GP82"/>
<dbReference type="EMBL" id="SMOL01000401">
    <property type="protein sequence ID" value="KAB2617385.1"/>
    <property type="molecule type" value="Genomic_DNA"/>
</dbReference>
<organism evidence="7 8">
    <name type="scientific">Pyrus ussuriensis x Pyrus communis</name>
    <dbReference type="NCBI Taxonomy" id="2448454"/>
    <lineage>
        <taxon>Eukaryota</taxon>
        <taxon>Viridiplantae</taxon>
        <taxon>Streptophyta</taxon>
        <taxon>Embryophyta</taxon>
        <taxon>Tracheophyta</taxon>
        <taxon>Spermatophyta</taxon>
        <taxon>Magnoliopsida</taxon>
        <taxon>eudicotyledons</taxon>
        <taxon>Gunneridae</taxon>
        <taxon>Pentapetalae</taxon>
        <taxon>rosids</taxon>
        <taxon>fabids</taxon>
        <taxon>Rosales</taxon>
        <taxon>Rosaceae</taxon>
        <taxon>Amygdaloideae</taxon>
        <taxon>Maleae</taxon>
        <taxon>Pyrus</taxon>
    </lineage>
</organism>
<comment type="caution">
    <text evidence="7">The sequence shown here is derived from an EMBL/GenBank/DDBJ whole genome shotgun (WGS) entry which is preliminary data.</text>
</comment>
<gene>
    <name evidence="7" type="ORF">D8674_013254</name>
</gene>
<protein>
    <recommendedName>
        <fullName evidence="6">SWIM-type domain-containing protein</fullName>
    </recommendedName>
</protein>
<evidence type="ECO:0000256" key="2">
    <source>
        <dbReference type="ARBA" id="ARBA00022771"/>
    </source>
</evidence>
<dbReference type="InterPro" id="IPR007527">
    <property type="entry name" value="Znf_SWIM"/>
</dbReference>